<dbReference type="InterPro" id="IPR025438">
    <property type="entry name" value="DUF4180"/>
</dbReference>
<feature type="domain" description="DUF4180" evidence="1">
    <location>
        <begin position="21"/>
        <end position="113"/>
    </location>
</feature>
<evidence type="ECO:0000313" key="3">
    <source>
        <dbReference type="Proteomes" id="UP000180280"/>
    </source>
</evidence>
<reference evidence="2 3" key="1">
    <citation type="submission" date="2016-09" db="EMBL/GenBank/DDBJ databases">
        <title>Chromobacterium muskegensis sp. nov., an insecticidal bacterium isolated from Sphagnum bogs.</title>
        <authorList>
            <person name="Sparks M.E."/>
            <person name="Blackburn M.B."/>
            <person name="Gundersen-Rindal D.E."/>
            <person name="Mitchell A."/>
            <person name="Farrar R."/>
            <person name="Kuhar D."/>
        </authorList>
    </citation>
    <scope>NUCLEOTIDE SEQUENCE [LARGE SCALE GENOMIC DNA]</scope>
    <source>
        <strain evidence="2 3">14B-1</strain>
    </source>
</reference>
<proteinExistence type="predicted"/>
<comment type="caution">
    <text evidence="2">The sequence shown here is derived from an EMBL/GenBank/DDBJ whole genome shotgun (WGS) entry which is preliminary data.</text>
</comment>
<dbReference type="EMBL" id="MKCT01000083">
    <property type="protein sequence ID" value="OHX16319.1"/>
    <property type="molecule type" value="Genomic_DNA"/>
</dbReference>
<sequence length="116" mass="13333">MDCQVLQWQEMDVVECLSSLDGPRRATDLVAACAERGSCRLLLDAPALPAAFFAFDTCFAGELLQMLRNYRLRTEAAWRDAQCGKRYAEHLREARRARHSRLFDAREQALAWLELE</sequence>
<keyword evidence="3" id="KW-1185">Reference proteome</keyword>
<dbReference type="Proteomes" id="UP000180280">
    <property type="component" value="Unassembled WGS sequence"/>
</dbReference>
<accession>A0ABX3C7Q2</accession>
<dbReference type="Pfam" id="PF13788">
    <property type="entry name" value="DUF4180"/>
    <property type="match status" value="1"/>
</dbReference>
<organism evidence="2 3">
    <name type="scientific">Chromobacterium sphagni</name>
    <dbReference type="NCBI Taxonomy" id="1903179"/>
    <lineage>
        <taxon>Bacteria</taxon>
        <taxon>Pseudomonadati</taxon>
        <taxon>Pseudomonadota</taxon>
        <taxon>Betaproteobacteria</taxon>
        <taxon>Neisseriales</taxon>
        <taxon>Chromobacteriaceae</taxon>
        <taxon>Chromobacterium</taxon>
    </lineage>
</organism>
<evidence type="ECO:0000259" key="1">
    <source>
        <dbReference type="Pfam" id="PF13788"/>
    </source>
</evidence>
<gene>
    <name evidence="2" type="ORF">BI344_12945</name>
</gene>
<protein>
    <recommendedName>
        <fullName evidence="1">DUF4180 domain-containing protein</fullName>
    </recommendedName>
</protein>
<name>A0ABX3C7Q2_9NEIS</name>
<dbReference type="RefSeq" id="WP_071114854.1">
    <property type="nucleotide sequence ID" value="NZ_MKCT01000083.1"/>
</dbReference>
<evidence type="ECO:0000313" key="2">
    <source>
        <dbReference type="EMBL" id="OHX16319.1"/>
    </source>
</evidence>